<gene>
    <name evidence="1" type="ORF">WJX75_007901</name>
</gene>
<accession>A0ABR2YQC2</accession>
<protein>
    <submittedName>
        <fullName evidence="1">Uncharacterized protein</fullName>
    </submittedName>
</protein>
<dbReference type="Proteomes" id="UP001491310">
    <property type="component" value="Unassembled WGS sequence"/>
</dbReference>
<sequence length="75" mass="8223">MDDLLGASAISLFCLIKECSEPRSDSELCYEPECESDSRSYYFAGHPQVPETAGCIEEGGQLLFIAYTFLHGIAP</sequence>
<reference evidence="1 2" key="1">
    <citation type="journal article" date="2024" name="Nat. Commun.">
        <title>Phylogenomics reveals the evolutionary origins of lichenization in chlorophyte algae.</title>
        <authorList>
            <person name="Puginier C."/>
            <person name="Libourel C."/>
            <person name="Otte J."/>
            <person name="Skaloud P."/>
            <person name="Haon M."/>
            <person name="Grisel S."/>
            <person name="Petersen M."/>
            <person name="Berrin J.G."/>
            <person name="Delaux P.M."/>
            <person name="Dal Grande F."/>
            <person name="Keller J."/>
        </authorList>
    </citation>
    <scope>NUCLEOTIDE SEQUENCE [LARGE SCALE GENOMIC DNA]</scope>
    <source>
        <strain evidence="1 2">SAG 216-7</strain>
    </source>
</reference>
<comment type="caution">
    <text evidence="1">The sequence shown here is derived from an EMBL/GenBank/DDBJ whole genome shotgun (WGS) entry which is preliminary data.</text>
</comment>
<proteinExistence type="predicted"/>
<evidence type="ECO:0000313" key="1">
    <source>
        <dbReference type="EMBL" id="KAK9909149.1"/>
    </source>
</evidence>
<name>A0ABR2YQC2_9CHLO</name>
<evidence type="ECO:0000313" key="2">
    <source>
        <dbReference type="Proteomes" id="UP001491310"/>
    </source>
</evidence>
<organism evidence="1 2">
    <name type="scientific">Coccomyxa subellipsoidea</name>
    <dbReference type="NCBI Taxonomy" id="248742"/>
    <lineage>
        <taxon>Eukaryota</taxon>
        <taxon>Viridiplantae</taxon>
        <taxon>Chlorophyta</taxon>
        <taxon>core chlorophytes</taxon>
        <taxon>Trebouxiophyceae</taxon>
        <taxon>Trebouxiophyceae incertae sedis</taxon>
        <taxon>Coccomyxaceae</taxon>
        <taxon>Coccomyxa</taxon>
    </lineage>
</organism>
<dbReference type="EMBL" id="JALJOT010000007">
    <property type="protein sequence ID" value="KAK9909149.1"/>
    <property type="molecule type" value="Genomic_DNA"/>
</dbReference>
<keyword evidence="2" id="KW-1185">Reference proteome</keyword>